<comment type="caution">
    <text evidence="9">The sequence shown here is derived from an EMBL/GenBank/DDBJ whole genome shotgun (WGS) entry which is preliminary data.</text>
</comment>
<evidence type="ECO:0000313" key="10">
    <source>
        <dbReference type="Proteomes" id="UP000433876"/>
    </source>
</evidence>
<dbReference type="PANTHER" id="PTHR24269:SF16">
    <property type="entry name" value="PROTEIN SLG1"/>
    <property type="match status" value="1"/>
</dbReference>
<sequence length="258" mass="27587">MCLSTPSESWIEGTGSGGSAPRGSCAAVRDYFDITPEQFSEWNPSLSLDCEPWLEPVSYCIVTISRLNAASPLILIPGFISCFEEGSLEMKVTTTTDLTIEKCIKTCKSEQWRFAGMHNGDECWCGDYAGKQSEGGYSGIPNMNPESWKRNKTECNVPCSGDKSKFCGGKDLLAIFDTKDHEPYAFLSTMAVNTVVSTKTAVGTTTTTSTGTGTGIVTSTAAVEEAPGASETRASSGAMRNMAVAWSSLLVFSMALFS</sequence>
<evidence type="ECO:0000259" key="8">
    <source>
        <dbReference type="PROSITE" id="PS51212"/>
    </source>
</evidence>
<dbReference type="SMART" id="SM00321">
    <property type="entry name" value="WSC"/>
    <property type="match status" value="1"/>
</dbReference>
<evidence type="ECO:0000256" key="2">
    <source>
        <dbReference type="ARBA" id="ARBA00022692"/>
    </source>
</evidence>
<dbReference type="Pfam" id="PF01822">
    <property type="entry name" value="WSC"/>
    <property type="match status" value="1"/>
</dbReference>
<dbReference type="VEuPathDB" id="FungiDB:SMAC_09546"/>
<evidence type="ECO:0000256" key="7">
    <source>
        <dbReference type="SAM" id="MobiDB-lite"/>
    </source>
</evidence>
<dbReference type="EMBL" id="NMPR01000029">
    <property type="protein sequence ID" value="KAA8633988.1"/>
    <property type="molecule type" value="Genomic_DNA"/>
</dbReference>
<evidence type="ECO:0000256" key="4">
    <source>
        <dbReference type="ARBA" id="ARBA00022989"/>
    </source>
</evidence>
<dbReference type="InterPro" id="IPR051836">
    <property type="entry name" value="Kremen_rcpt"/>
</dbReference>
<evidence type="ECO:0000256" key="6">
    <source>
        <dbReference type="ARBA" id="ARBA00023180"/>
    </source>
</evidence>
<accession>A0A8S8ZWX9</accession>
<dbReference type="Proteomes" id="UP000433876">
    <property type="component" value="Unassembled WGS sequence"/>
</dbReference>
<feature type="region of interest" description="Disordered" evidence="7">
    <location>
        <begin position="1"/>
        <end position="22"/>
    </location>
</feature>
<dbReference type="InterPro" id="IPR002889">
    <property type="entry name" value="WSC_carb-bd"/>
</dbReference>
<keyword evidence="2" id="KW-0812">Transmembrane</keyword>
<feature type="domain" description="WSC" evidence="8">
    <location>
        <begin position="76"/>
        <end position="179"/>
    </location>
</feature>
<evidence type="ECO:0000256" key="3">
    <source>
        <dbReference type="ARBA" id="ARBA00022729"/>
    </source>
</evidence>
<dbReference type="AlphaFoldDB" id="A0A8S8ZWX9"/>
<evidence type="ECO:0000256" key="5">
    <source>
        <dbReference type="ARBA" id="ARBA00023136"/>
    </source>
</evidence>
<protein>
    <recommendedName>
        <fullName evidence="8">WSC domain-containing protein</fullName>
    </recommendedName>
</protein>
<proteinExistence type="predicted"/>
<evidence type="ECO:0000256" key="1">
    <source>
        <dbReference type="ARBA" id="ARBA00004167"/>
    </source>
</evidence>
<evidence type="ECO:0000313" key="9">
    <source>
        <dbReference type="EMBL" id="KAA8633988.1"/>
    </source>
</evidence>
<keyword evidence="4" id="KW-1133">Transmembrane helix</keyword>
<keyword evidence="6" id="KW-0325">Glycoprotein</keyword>
<dbReference type="PANTHER" id="PTHR24269">
    <property type="entry name" value="KREMEN PROTEIN"/>
    <property type="match status" value="1"/>
</dbReference>
<keyword evidence="5" id="KW-0472">Membrane</keyword>
<name>A0A8S8ZWX9_SORMA</name>
<comment type="subcellular location">
    <subcellularLocation>
        <location evidence="1">Membrane</location>
        <topology evidence="1">Single-pass membrane protein</topology>
    </subcellularLocation>
</comment>
<organism evidence="9 10">
    <name type="scientific">Sordaria macrospora</name>
    <dbReference type="NCBI Taxonomy" id="5147"/>
    <lineage>
        <taxon>Eukaryota</taxon>
        <taxon>Fungi</taxon>
        <taxon>Dikarya</taxon>
        <taxon>Ascomycota</taxon>
        <taxon>Pezizomycotina</taxon>
        <taxon>Sordariomycetes</taxon>
        <taxon>Sordariomycetidae</taxon>
        <taxon>Sordariales</taxon>
        <taxon>Sordariaceae</taxon>
        <taxon>Sordaria</taxon>
    </lineage>
</organism>
<reference evidence="9 10" key="1">
    <citation type="submission" date="2017-07" db="EMBL/GenBank/DDBJ databases">
        <title>Genome sequence of the Sordaria macrospora wild type strain R19027.</title>
        <authorList>
            <person name="Nowrousian M."/>
            <person name="Teichert I."/>
            <person name="Kueck U."/>
        </authorList>
    </citation>
    <scope>NUCLEOTIDE SEQUENCE [LARGE SCALE GENOMIC DNA]</scope>
    <source>
        <strain evidence="9 10">R19027</strain>
        <tissue evidence="9">Mycelium</tissue>
    </source>
</reference>
<gene>
    <name evidence="9" type="ORF">SMACR_09546</name>
</gene>
<dbReference type="PROSITE" id="PS51212">
    <property type="entry name" value="WSC"/>
    <property type="match status" value="1"/>
</dbReference>
<dbReference type="GO" id="GO:0005886">
    <property type="term" value="C:plasma membrane"/>
    <property type="evidence" value="ECO:0007669"/>
    <property type="project" value="TreeGrafter"/>
</dbReference>
<keyword evidence="3" id="KW-0732">Signal</keyword>